<dbReference type="Gene3D" id="3.20.20.70">
    <property type="entry name" value="Aldolase class I"/>
    <property type="match status" value="1"/>
</dbReference>
<dbReference type="InterPro" id="IPR036116">
    <property type="entry name" value="FN3_sf"/>
</dbReference>
<organism evidence="6 7">
    <name type="scientific">Bacteroides nordii</name>
    <dbReference type="NCBI Taxonomy" id="291645"/>
    <lineage>
        <taxon>Bacteria</taxon>
        <taxon>Pseudomonadati</taxon>
        <taxon>Bacteroidota</taxon>
        <taxon>Bacteroidia</taxon>
        <taxon>Bacteroidales</taxon>
        <taxon>Bacteroidaceae</taxon>
        <taxon>Bacteroides</taxon>
    </lineage>
</organism>
<dbReference type="SUPFAM" id="SSF69318">
    <property type="entry name" value="Integrin alpha N-terminal domain"/>
    <property type="match status" value="2"/>
</dbReference>
<dbReference type="InterPro" id="IPR041233">
    <property type="entry name" value="Melibiase_C"/>
</dbReference>
<dbReference type="EMBL" id="QSGO01000012">
    <property type="protein sequence ID" value="RHB33883.1"/>
    <property type="molecule type" value="Genomic_DNA"/>
</dbReference>
<keyword evidence="3" id="KW-0326">Glycosidase</keyword>
<dbReference type="InterPro" id="IPR013785">
    <property type="entry name" value="Aldolase_TIM"/>
</dbReference>
<protein>
    <submittedName>
        <fullName evidence="6">T9SS C-terminal target domain-containing protein</fullName>
    </submittedName>
</protein>
<dbReference type="Gene3D" id="2.60.40.10">
    <property type="entry name" value="Immunoglobulins"/>
    <property type="match status" value="2"/>
</dbReference>
<feature type="signal peptide" evidence="4">
    <location>
        <begin position="1"/>
        <end position="25"/>
    </location>
</feature>
<keyword evidence="1 4" id="KW-0732">Signal</keyword>
<dbReference type="InterPro" id="IPR028994">
    <property type="entry name" value="Integrin_alpha_N"/>
</dbReference>
<reference evidence="6 7" key="1">
    <citation type="submission" date="2018-08" db="EMBL/GenBank/DDBJ databases">
        <title>A genome reference for cultivated species of the human gut microbiota.</title>
        <authorList>
            <person name="Zou Y."/>
            <person name="Xue W."/>
            <person name="Luo G."/>
        </authorList>
    </citation>
    <scope>NUCLEOTIDE SEQUENCE [LARGE SCALE GENOMIC DNA]</scope>
    <source>
        <strain evidence="6 7">AM40-30BH</strain>
    </source>
</reference>
<dbReference type="CDD" id="cd00063">
    <property type="entry name" value="FN3"/>
    <property type="match status" value="1"/>
</dbReference>
<dbReference type="InterPro" id="IPR013780">
    <property type="entry name" value="Glyco_hydro_b"/>
</dbReference>
<dbReference type="GO" id="GO:0016798">
    <property type="term" value="F:hydrolase activity, acting on glycosyl bonds"/>
    <property type="evidence" value="ECO:0007669"/>
    <property type="project" value="UniProtKB-KW"/>
</dbReference>
<feature type="chain" id="PRO_5019378326" evidence="4">
    <location>
        <begin position="26"/>
        <end position="1778"/>
    </location>
</feature>
<name>A0A413VJY2_9BACE</name>
<dbReference type="Gene3D" id="2.60.40.1180">
    <property type="entry name" value="Golgi alpha-mannosidase II"/>
    <property type="match status" value="1"/>
</dbReference>
<dbReference type="InterPro" id="IPR013783">
    <property type="entry name" value="Ig-like_fold"/>
</dbReference>
<dbReference type="RefSeq" id="WP_122201834.1">
    <property type="nucleotide sequence ID" value="NZ_CABJFV010000012.1"/>
</dbReference>
<evidence type="ECO:0000259" key="5">
    <source>
        <dbReference type="SMART" id="SM00060"/>
    </source>
</evidence>
<keyword evidence="2" id="KW-0378">Hydrolase</keyword>
<proteinExistence type="predicted"/>
<feature type="domain" description="Fibronectin type-III" evidence="5">
    <location>
        <begin position="1086"/>
        <end position="1183"/>
    </location>
</feature>
<dbReference type="SUPFAM" id="SSF49265">
    <property type="entry name" value="Fibronectin type III"/>
    <property type="match status" value="1"/>
</dbReference>
<dbReference type="InterPro" id="IPR003961">
    <property type="entry name" value="FN3_dom"/>
</dbReference>
<evidence type="ECO:0000256" key="1">
    <source>
        <dbReference type="ARBA" id="ARBA00022729"/>
    </source>
</evidence>
<dbReference type="PANTHER" id="PTHR44103">
    <property type="entry name" value="PROPROTEIN CONVERTASE P"/>
    <property type="match status" value="1"/>
</dbReference>
<dbReference type="Gene3D" id="2.130.10.130">
    <property type="entry name" value="Integrin alpha, N-terminal"/>
    <property type="match status" value="3"/>
</dbReference>
<evidence type="ECO:0000313" key="6">
    <source>
        <dbReference type="EMBL" id="RHB33883.1"/>
    </source>
</evidence>
<evidence type="ECO:0000256" key="2">
    <source>
        <dbReference type="ARBA" id="ARBA00022801"/>
    </source>
</evidence>
<dbReference type="SMART" id="SM00060">
    <property type="entry name" value="FN3"/>
    <property type="match status" value="2"/>
</dbReference>
<evidence type="ECO:0000256" key="3">
    <source>
        <dbReference type="ARBA" id="ARBA00023295"/>
    </source>
</evidence>
<dbReference type="PANTHER" id="PTHR44103:SF1">
    <property type="entry name" value="PROPROTEIN CONVERTASE P"/>
    <property type="match status" value="1"/>
</dbReference>
<sequence length="1778" mass="194244">MRTKVLLTAVCCLSFLCFPTHPVCAADVTVGKWRIDINENNAKVSVYHNNTLVVNESSCAFKNGDKEYFQDQLSGYAIQTAEVADPFGTGKKITVTANTTDGITVTQDYYLYNDYILTEFSIASDQELASNYMAPVRSTTEVSFLPANKNRALFVPFDNDGFVRFGSYNFNSEETAESSTSYEVGGLYNDDTRQGLILGSVEHTDWKTGVVAYTRNSNEVTNLEVYGGITSEFTRDTYYKNSGDKYTDKGFNNNKTNTPTPHGKLRGKIIKSPKVFIGYFADWRQGMETFGDVNAIVAPKAVWDGNKPFGWNSWGVLQGDVNYQNASETAAFIKNELKEFSNGANDVYIGLDAGGGKLDDEGKMEAFISECKARGQKVGGYMNTFVSWGDDPYDVCLKANGEYIRFDGAYALDPTHPSVLSGIKNAIESHIAKGFSYVKIDFMSHGAVEADSYYDKSVHTGIQAYNKGMQEIYKYAAGRIYVNLSIAPIFPAQYAQSRRISCDAWGDINNTKYVLNCLSYGWWLDHVYQYNDADHVVIKGYSEAENRSRITSSILTGIFILGDDFSDNSNAAVITAKARAKKLLTNPEIIRIASQCKAFRPVDSAPAGGNQDAARSFYATVADTMYVATFNYGTMINRTMDFDRLGLELGTEYVVRELWGNKESIKTGNWTESIPTRDVKLFKIFPKNPTPQVLKEAVWKSGGSFPADWVIDGRFIWGDFNNDGYKDAFYIAGQGGGNIGLYMNDGGAGFTLQATTLPPLNWASAAAIDYDNDGNLDLIISGRTNEVSGNRKIVTHVYRNNGAPEYTFSEDTERSAELMGVTSSNAGDNDRPGRFLQVFDYNNDGWQDLILTGVTTDGSSVTALFRNNQGKFERMPNVVDGNDFRAVSGGSVHVGDANHDGYADVFVQGWNGDFYADLYLNQKNGTFSRSEALSQLFTASQAAETVFADINGDGYDDFVEINSNAANLFINNQDNTFTKYDETVTGLTKSGATSITAGDVNNDGRTDLVVSGFNIMTKIYYNNGNNTFKGVDVPKEVTARSGNLNLVDINGDRTLDLSNFGYGDGFTSAYVLNDLSQNTLPANIAPRVPAGLTITYADGKFTLAWEPAADAITPSNAIRYNVYAKDENSGIVYFYSPADFTTGKLKTGGAITTLINQNSFEWNLPDGKYTFGVQSVDQADVASEFLTVKYPALKVEEVVWTVGGTFPHYLESGDAIWGDFNNDGRVDMLITGGRDSGTLALYEQTQDGKFKRVQSDNAALAAMSRSKAIFIDYDNDNDLDIVVMGKGSSGTSLPLILENTGAENQYAYVKNTTLAAGFLKHYFLKDEHSGRGLIAFDYDNDGWTDLLVSSDVPYNKATGTSATTLYKNMEGKGFVRQTTVVDGGEFRHITQGSVHVGDVNGDGYLDIYNQGRAFLPSAEDVGYLYINNQDGTFKQVAMDGFVPKPFSDAALVDVNGDGYSDIVEVNETSATLYLNDKSGNFIKVKGAGLINGKCVQATAGDINNDGFMDLIVTGEGIVTRVFYNYGDNTFALGGVPSEITERCGAINLVDINGDGTLDVASFGWQNDWKNAYAFNDLSKSNIQANTAPAAPTNLKVESVDGKVILTWSKATDDHTPQEALRYNVYVKNNADNTVYAYAPTDVQTGVLKVRNLIPLIQTNRFELNGLASGKYTFGVQAVDQADLGSQFASISEDIITGIHSIAFDGVEAYANAQRQITIKNNGQEPVEYTILSANGLMMSAGVCATAAQQSSAVLEQGVYIVRLSYGNNEASTVKVTIH</sequence>
<dbReference type="Pfam" id="PF13517">
    <property type="entry name" value="FG-GAP_3"/>
    <property type="match status" value="6"/>
</dbReference>
<accession>A0A413VJY2</accession>
<evidence type="ECO:0000313" key="7">
    <source>
        <dbReference type="Proteomes" id="UP000284379"/>
    </source>
</evidence>
<feature type="domain" description="Fibronectin type-III" evidence="5">
    <location>
        <begin position="1588"/>
        <end position="1684"/>
    </location>
</feature>
<dbReference type="InterPro" id="IPR013517">
    <property type="entry name" value="FG-GAP"/>
</dbReference>
<gene>
    <name evidence="6" type="ORF">DW888_14555</name>
</gene>
<dbReference type="SUPFAM" id="SSF51445">
    <property type="entry name" value="(Trans)glycosidases"/>
    <property type="match status" value="1"/>
</dbReference>
<dbReference type="InterPro" id="IPR017853">
    <property type="entry name" value="GH"/>
</dbReference>
<dbReference type="InterPro" id="IPR026444">
    <property type="entry name" value="Secre_tail"/>
</dbReference>
<dbReference type="Pfam" id="PF17801">
    <property type="entry name" value="Melibiase_C"/>
    <property type="match status" value="1"/>
</dbReference>
<comment type="caution">
    <text evidence="6">The sequence shown here is derived from an EMBL/GenBank/DDBJ whole genome shotgun (WGS) entry which is preliminary data.</text>
</comment>
<dbReference type="NCBIfam" id="TIGR04183">
    <property type="entry name" value="Por_Secre_tail"/>
    <property type="match status" value="1"/>
</dbReference>
<evidence type="ECO:0000256" key="4">
    <source>
        <dbReference type="SAM" id="SignalP"/>
    </source>
</evidence>
<dbReference type="Proteomes" id="UP000284379">
    <property type="component" value="Unassembled WGS sequence"/>
</dbReference>